<sequence>MNESEQNTQKQGKKIIKKYILHQKVNPRLLGVELLNKRLATPYEAYLSCKLLFKKDVQSLMELEQIAKKIYETWTEKNDQLLIKKINVFTSTAYIVLTFTIGFHEEKQVRLLPELKECAKELIETYDRLINEEKEAVYKKKEEEIHGVLEKFSQLTKKMDGLEDRLTKNESIVLDSGELLKTELTKVSQTIKEQMSLTEYNIKESRNYSEKQEKIETETDKSSVNTEIKTAKAKKINQNKVRSHTLDRTKQLPGNLQIKEWTSDQLPQKEESTERVEPTGKTELEGYVSKLELKILDCFTENKELNKKRMVQKKQFLILKTKVEFIDYLWMLLELEGKDEIIIASKLSCRELVEQLGQFMELVEKVATGPTIFSYWVYCPQDMLVKLEGYAALKDILNNSLKLSNNKLINES</sequence>
<dbReference type="Proteomes" id="UP000013781">
    <property type="component" value="Unassembled WGS sequence"/>
</dbReference>
<dbReference type="EMBL" id="ASWB01000003">
    <property type="protein sequence ID" value="EOT66449.1"/>
    <property type="molecule type" value="Genomic_DNA"/>
</dbReference>
<proteinExistence type="predicted"/>
<evidence type="ECO:0000313" key="5">
    <source>
        <dbReference type="Proteomes" id="UP000014157"/>
    </source>
</evidence>
<reference evidence="2 4" key="1">
    <citation type="submission" date="2013-02" db="EMBL/GenBank/DDBJ databases">
        <title>The Genome Sequence of Enterococcus moraviensis BAA-383.</title>
        <authorList>
            <consortium name="The Broad Institute Genome Sequencing Platform"/>
            <consortium name="The Broad Institute Genome Sequencing Center for Infectious Disease"/>
            <person name="Earl A.M."/>
            <person name="Gilmore M.S."/>
            <person name="Lebreton F."/>
            <person name="Walker B."/>
            <person name="Young S.K."/>
            <person name="Zeng Q."/>
            <person name="Gargeya S."/>
            <person name="Fitzgerald M."/>
            <person name="Haas B."/>
            <person name="Abouelleil A."/>
            <person name="Alvarado L."/>
            <person name="Arachchi H.M."/>
            <person name="Berlin A.M."/>
            <person name="Chapman S.B."/>
            <person name="Dewar J."/>
            <person name="Goldberg J."/>
            <person name="Griggs A."/>
            <person name="Gujja S."/>
            <person name="Hansen M."/>
            <person name="Howarth C."/>
            <person name="Imamovic A."/>
            <person name="Larimer J."/>
            <person name="McCowan C."/>
            <person name="Murphy C."/>
            <person name="Neiman D."/>
            <person name="Pearson M."/>
            <person name="Priest M."/>
            <person name="Roberts A."/>
            <person name="Saif S."/>
            <person name="Shea T."/>
            <person name="Sisk P."/>
            <person name="Sykes S."/>
            <person name="Wortman J."/>
            <person name="Nusbaum C."/>
            <person name="Birren B."/>
        </authorList>
    </citation>
    <scope>NUCLEOTIDE SEQUENCE [LARGE SCALE GENOMIC DNA]</scope>
    <source>
        <strain evidence="2 4">ATCC BAA-383</strain>
    </source>
</reference>
<evidence type="ECO:0000313" key="3">
    <source>
        <dbReference type="EMBL" id="EOT66449.1"/>
    </source>
</evidence>
<accession>R2QHE9</accession>
<keyword evidence="5" id="KW-1185">Reference proteome</keyword>
<dbReference type="STRING" id="155617.RV09_GL001361"/>
<evidence type="ECO:0000313" key="2">
    <source>
        <dbReference type="EMBL" id="EOH95962.1"/>
    </source>
</evidence>
<dbReference type="PATRIC" id="fig|1158609.3.peg.3311"/>
<reference evidence="3 5" key="2">
    <citation type="submission" date="2013-03" db="EMBL/GenBank/DDBJ databases">
        <title>The Genome Sequence of Enterococcus moraviensis BAA-383 (PacBio/Illumina hybrid assembly).</title>
        <authorList>
            <consortium name="The Broad Institute Genomics Platform"/>
            <consortium name="The Broad Institute Genome Sequencing Center for Infectious Disease"/>
            <person name="Earl A."/>
            <person name="Russ C."/>
            <person name="Gilmore M."/>
            <person name="Surin D."/>
            <person name="Walker B."/>
            <person name="Young S."/>
            <person name="Zeng Q."/>
            <person name="Gargeya S."/>
            <person name="Fitzgerald M."/>
            <person name="Haas B."/>
            <person name="Abouelleil A."/>
            <person name="Allen A.W."/>
            <person name="Alvarado L."/>
            <person name="Arachchi H.M."/>
            <person name="Berlin A.M."/>
            <person name="Chapman S.B."/>
            <person name="Gainer-Dewar J."/>
            <person name="Goldberg J."/>
            <person name="Griggs A."/>
            <person name="Gujja S."/>
            <person name="Hansen M."/>
            <person name="Howarth C."/>
            <person name="Imamovic A."/>
            <person name="Ireland A."/>
            <person name="Larimer J."/>
            <person name="McCowan C."/>
            <person name="Murphy C."/>
            <person name="Pearson M."/>
            <person name="Poon T.W."/>
            <person name="Priest M."/>
            <person name="Roberts A."/>
            <person name="Saif S."/>
            <person name="Shea T."/>
            <person name="Sisk P."/>
            <person name="Sykes S."/>
            <person name="Wortman J."/>
            <person name="Nusbaum C."/>
            <person name="Birren B."/>
        </authorList>
    </citation>
    <scope>NUCLEOTIDE SEQUENCE [LARGE SCALE GENOMIC DNA]</scope>
    <source>
        <strain evidence="3 5">ATCC BAA-383</strain>
    </source>
</reference>
<dbReference type="eggNOG" id="ENOG5032CIB">
    <property type="taxonomic scope" value="Bacteria"/>
</dbReference>
<dbReference type="Proteomes" id="UP000014157">
    <property type="component" value="Unassembled WGS sequence"/>
</dbReference>
<dbReference type="HOGENOM" id="CLU_675668_0_0_9"/>
<name>R2QHE9_9ENTE</name>
<dbReference type="AlphaFoldDB" id="R2QHE9"/>
<dbReference type="OrthoDB" id="2178558at2"/>
<keyword evidence="1" id="KW-0175">Coiled coil</keyword>
<feature type="coiled-coil region" evidence="1">
    <location>
        <begin position="112"/>
        <end position="158"/>
    </location>
</feature>
<gene>
    <name evidence="3" type="ORF">I586_02720</name>
    <name evidence="2" type="ORF">UAY_03388</name>
</gene>
<evidence type="ECO:0000313" key="4">
    <source>
        <dbReference type="Proteomes" id="UP000013781"/>
    </source>
</evidence>
<protein>
    <submittedName>
        <fullName evidence="2">Uncharacterized protein</fullName>
    </submittedName>
</protein>
<evidence type="ECO:0000256" key="1">
    <source>
        <dbReference type="SAM" id="Coils"/>
    </source>
</evidence>
<organism evidence="2 4">
    <name type="scientific">Enterococcus moraviensis ATCC BAA-383</name>
    <dbReference type="NCBI Taxonomy" id="1158609"/>
    <lineage>
        <taxon>Bacteria</taxon>
        <taxon>Bacillati</taxon>
        <taxon>Bacillota</taxon>
        <taxon>Bacilli</taxon>
        <taxon>Lactobacillales</taxon>
        <taxon>Enterococcaceae</taxon>
        <taxon>Enterococcus</taxon>
    </lineage>
</organism>
<dbReference type="EMBL" id="AJAS01000026">
    <property type="protein sequence ID" value="EOH95962.1"/>
    <property type="molecule type" value="Genomic_DNA"/>
</dbReference>
<dbReference type="RefSeq" id="WP_010766692.1">
    <property type="nucleotide sequence ID" value="NZ_ASWB01000003.1"/>
</dbReference>
<comment type="caution">
    <text evidence="2">The sequence shown here is derived from an EMBL/GenBank/DDBJ whole genome shotgun (WGS) entry which is preliminary data.</text>
</comment>